<dbReference type="AlphaFoldDB" id="A0A8J6LGN3"/>
<feature type="compositionally biased region" description="Basic and acidic residues" evidence="4">
    <location>
        <begin position="147"/>
        <end position="159"/>
    </location>
</feature>
<gene>
    <name evidence="6" type="ORF">GEV33_010372</name>
</gene>
<dbReference type="Pfam" id="PF04500">
    <property type="entry name" value="FLYWCH"/>
    <property type="match status" value="1"/>
</dbReference>
<evidence type="ECO:0000256" key="4">
    <source>
        <dbReference type="SAM" id="MobiDB-lite"/>
    </source>
</evidence>
<evidence type="ECO:0000313" key="7">
    <source>
        <dbReference type="Proteomes" id="UP000719412"/>
    </source>
</evidence>
<reference evidence="6" key="2">
    <citation type="submission" date="2021-08" db="EMBL/GenBank/DDBJ databases">
        <authorList>
            <person name="Eriksson T."/>
        </authorList>
    </citation>
    <scope>NUCLEOTIDE SEQUENCE</scope>
    <source>
        <strain evidence="6">Stoneville</strain>
        <tissue evidence="6">Whole head</tissue>
    </source>
</reference>
<protein>
    <recommendedName>
        <fullName evidence="5">FLYWCH-type domain-containing protein</fullName>
    </recommendedName>
</protein>
<dbReference type="GO" id="GO:0008270">
    <property type="term" value="F:zinc ion binding"/>
    <property type="evidence" value="ECO:0007669"/>
    <property type="project" value="UniProtKB-KW"/>
</dbReference>
<keyword evidence="3" id="KW-0862">Zinc</keyword>
<feature type="region of interest" description="Disordered" evidence="4">
    <location>
        <begin position="133"/>
        <end position="159"/>
    </location>
</feature>
<reference evidence="6" key="1">
    <citation type="journal article" date="2020" name="J Insects Food Feed">
        <title>The yellow mealworm (Tenebrio molitor) genome: a resource for the emerging insects as food and feed industry.</title>
        <authorList>
            <person name="Eriksson T."/>
            <person name="Andere A."/>
            <person name="Kelstrup H."/>
            <person name="Emery V."/>
            <person name="Picard C."/>
        </authorList>
    </citation>
    <scope>NUCLEOTIDE SEQUENCE</scope>
    <source>
        <strain evidence="6">Stoneville</strain>
        <tissue evidence="6">Whole head</tissue>
    </source>
</reference>
<evidence type="ECO:0000259" key="5">
    <source>
        <dbReference type="Pfam" id="PF04500"/>
    </source>
</evidence>
<evidence type="ECO:0000256" key="3">
    <source>
        <dbReference type="ARBA" id="ARBA00022833"/>
    </source>
</evidence>
<dbReference type="InterPro" id="IPR007588">
    <property type="entry name" value="Znf_FLYWCH"/>
</dbReference>
<name>A0A8J6LGN3_TENMO</name>
<keyword evidence="7" id="KW-1185">Reference proteome</keyword>
<dbReference type="EMBL" id="JABDTM020026070">
    <property type="protein sequence ID" value="KAH0812421.1"/>
    <property type="molecule type" value="Genomic_DNA"/>
</dbReference>
<comment type="caution">
    <text evidence="6">The sequence shown here is derived from an EMBL/GenBank/DDBJ whole genome shotgun (WGS) entry which is preliminary data.</text>
</comment>
<keyword evidence="2" id="KW-0863">Zinc-finger</keyword>
<evidence type="ECO:0000256" key="2">
    <source>
        <dbReference type="ARBA" id="ARBA00022771"/>
    </source>
</evidence>
<evidence type="ECO:0000256" key="1">
    <source>
        <dbReference type="ARBA" id="ARBA00022723"/>
    </source>
</evidence>
<proteinExistence type="predicted"/>
<sequence length="295" mass="34409">MEMIETSKGKPAAIFNGFQYRRHRINKEGIQTWLCAKEKVEKCRGSMKTKNDVILIVTNHTCKSDVTAIELRKRLVKAKKRLLEEDAPLAKIYEEEIGSLVSGEFAWKVPGFSSVKSVFNRLRLKKRRAHKDKNLVVPAAENPSSSRQRESSLSRERTGHSVNIKEEFIEPEEIQLLDINEGYLPFEEKHESHSPQEDPLMSQDLVAIENEIYEQITNNDQLDRTNRNVINEIDSSFKPDLDEVDQMFLNYARRFRALSSKKQLILKNKVWQMMAQFELEEIEERKNISKTEDKK</sequence>
<evidence type="ECO:0000313" key="6">
    <source>
        <dbReference type="EMBL" id="KAH0812421.1"/>
    </source>
</evidence>
<feature type="domain" description="FLYWCH-type" evidence="5">
    <location>
        <begin position="4"/>
        <end position="61"/>
    </location>
</feature>
<organism evidence="6 7">
    <name type="scientific">Tenebrio molitor</name>
    <name type="common">Yellow mealworm beetle</name>
    <dbReference type="NCBI Taxonomy" id="7067"/>
    <lineage>
        <taxon>Eukaryota</taxon>
        <taxon>Metazoa</taxon>
        <taxon>Ecdysozoa</taxon>
        <taxon>Arthropoda</taxon>
        <taxon>Hexapoda</taxon>
        <taxon>Insecta</taxon>
        <taxon>Pterygota</taxon>
        <taxon>Neoptera</taxon>
        <taxon>Endopterygota</taxon>
        <taxon>Coleoptera</taxon>
        <taxon>Polyphaga</taxon>
        <taxon>Cucujiformia</taxon>
        <taxon>Tenebrionidae</taxon>
        <taxon>Tenebrio</taxon>
    </lineage>
</organism>
<dbReference type="OrthoDB" id="10029846at2759"/>
<dbReference type="Proteomes" id="UP000719412">
    <property type="component" value="Unassembled WGS sequence"/>
</dbReference>
<keyword evidence="1" id="KW-0479">Metal-binding</keyword>
<accession>A0A8J6LGN3</accession>